<feature type="chain" id="PRO_5026254551" description="Secreted protein" evidence="1">
    <location>
        <begin position="24"/>
        <end position="185"/>
    </location>
</feature>
<evidence type="ECO:0000313" key="2">
    <source>
        <dbReference type="EMBL" id="KAF2399275.1"/>
    </source>
</evidence>
<keyword evidence="3" id="KW-1185">Reference proteome</keyword>
<dbReference type="Proteomes" id="UP000799640">
    <property type="component" value="Unassembled WGS sequence"/>
</dbReference>
<reference evidence="2" key="1">
    <citation type="journal article" date="2020" name="Stud. Mycol.">
        <title>101 Dothideomycetes genomes: a test case for predicting lifestyles and emergence of pathogens.</title>
        <authorList>
            <person name="Haridas S."/>
            <person name="Albert R."/>
            <person name="Binder M."/>
            <person name="Bloem J."/>
            <person name="Labutti K."/>
            <person name="Salamov A."/>
            <person name="Andreopoulos B."/>
            <person name="Baker S."/>
            <person name="Barry K."/>
            <person name="Bills G."/>
            <person name="Bluhm B."/>
            <person name="Cannon C."/>
            <person name="Castanera R."/>
            <person name="Culley D."/>
            <person name="Daum C."/>
            <person name="Ezra D."/>
            <person name="Gonzalez J."/>
            <person name="Henrissat B."/>
            <person name="Kuo A."/>
            <person name="Liang C."/>
            <person name="Lipzen A."/>
            <person name="Lutzoni F."/>
            <person name="Magnuson J."/>
            <person name="Mondo S."/>
            <person name="Nolan M."/>
            <person name="Ohm R."/>
            <person name="Pangilinan J."/>
            <person name="Park H.-J."/>
            <person name="Ramirez L."/>
            <person name="Alfaro M."/>
            <person name="Sun H."/>
            <person name="Tritt A."/>
            <person name="Yoshinaga Y."/>
            <person name="Zwiers L.-H."/>
            <person name="Turgeon B."/>
            <person name="Goodwin S."/>
            <person name="Spatafora J."/>
            <person name="Crous P."/>
            <person name="Grigoriev I."/>
        </authorList>
    </citation>
    <scope>NUCLEOTIDE SEQUENCE</scope>
    <source>
        <strain evidence="2">CBS 262.69</strain>
    </source>
</reference>
<keyword evidence="1" id="KW-0732">Signal</keyword>
<sequence>MRRVRRLISRLWPMIALCSPGHALTLVRATTSIRTDQHRNRSTWHRTRGPRMSPARNARLASNATTYRKLVALAKLTVIGKLPLPLSAASSAHQRHIPPLPHRGTPATLFPQSMPCHAMPCHDAALVSRGTDCAHQRRVGRCVRHRIARPPDLKLNKRKAGVTRQARAARCISHFQCEVRGTGLG</sequence>
<proteinExistence type="predicted"/>
<evidence type="ECO:0000313" key="3">
    <source>
        <dbReference type="Proteomes" id="UP000799640"/>
    </source>
</evidence>
<dbReference type="EMBL" id="ML996698">
    <property type="protein sequence ID" value="KAF2399275.1"/>
    <property type="molecule type" value="Genomic_DNA"/>
</dbReference>
<protein>
    <recommendedName>
        <fullName evidence="4">Secreted protein</fullName>
    </recommendedName>
</protein>
<name>A0A6G1HU63_9PEZI</name>
<dbReference type="AlphaFoldDB" id="A0A6G1HU63"/>
<gene>
    <name evidence="2" type="ORF">EJ06DRAFT_78659</name>
</gene>
<evidence type="ECO:0008006" key="4">
    <source>
        <dbReference type="Google" id="ProtNLM"/>
    </source>
</evidence>
<organism evidence="2 3">
    <name type="scientific">Trichodelitschia bisporula</name>
    <dbReference type="NCBI Taxonomy" id="703511"/>
    <lineage>
        <taxon>Eukaryota</taxon>
        <taxon>Fungi</taxon>
        <taxon>Dikarya</taxon>
        <taxon>Ascomycota</taxon>
        <taxon>Pezizomycotina</taxon>
        <taxon>Dothideomycetes</taxon>
        <taxon>Dothideomycetes incertae sedis</taxon>
        <taxon>Phaeotrichales</taxon>
        <taxon>Phaeotrichaceae</taxon>
        <taxon>Trichodelitschia</taxon>
    </lineage>
</organism>
<evidence type="ECO:0000256" key="1">
    <source>
        <dbReference type="SAM" id="SignalP"/>
    </source>
</evidence>
<accession>A0A6G1HU63</accession>
<feature type="signal peptide" evidence="1">
    <location>
        <begin position="1"/>
        <end position="23"/>
    </location>
</feature>